<dbReference type="Proteomes" id="UP000053144">
    <property type="component" value="Chromosome 8"/>
</dbReference>
<accession>A0A0L9V3R7</accession>
<feature type="domain" description="Putative plant transposon protein" evidence="2">
    <location>
        <begin position="2"/>
        <end position="106"/>
    </location>
</feature>
<feature type="compositionally biased region" description="Basic and acidic residues" evidence="1">
    <location>
        <begin position="214"/>
        <end position="229"/>
    </location>
</feature>
<evidence type="ECO:0000313" key="4">
    <source>
        <dbReference type="Proteomes" id="UP000053144"/>
    </source>
</evidence>
<feature type="region of interest" description="Disordered" evidence="1">
    <location>
        <begin position="214"/>
        <end position="265"/>
    </location>
</feature>
<evidence type="ECO:0000259" key="2">
    <source>
        <dbReference type="Pfam" id="PF20167"/>
    </source>
</evidence>
<name>A0A0L9V3R7_PHAAN</name>
<dbReference type="Pfam" id="PF20167">
    <property type="entry name" value="Transposase_32"/>
    <property type="match status" value="1"/>
</dbReference>
<protein>
    <recommendedName>
        <fullName evidence="2">Putative plant transposon protein domain-containing protein</fullName>
    </recommendedName>
</protein>
<evidence type="ECO:0000313" key="3">
    <source>
        <dbReference type="EMBL" id="KOM49668.1"/>
    </source>
</evidence>
<feature type="region of interest" description="Disordered" evidence="1">
    <location>
        <begin position="130"/>
        <end position="162"/>
    </location>
</feature>
<organism evidence="3 4">
    <name type="scientific">Phaseolus angularis</name>
    <name type="common">Azuki bean</name>
    <name type="synonym">Vigna angularis</name>
    <dbReference type="NCBI Taxonomy" id="3914"/>
    <lineage>
        <taxon>Eukaryota</taxon>
        <taxon>Viridiplantae</taxon>
        <taxon>Streptophyta</taxon>
        <taxon>Embryophyta</taxon>
        <taxon>Tracheophyta</taxon>
        <taxon>Spermatophyta</taxon>
        <taxon>Magnoliopsida</taxon>
        <taxon>eudicotyledons</taxon>
        <taxon>Gunneridae</taxon>
        <taxon>Pentapetalae</taxon>
        <taxon>rosids</taxon>
        <taxon>fabids</taxon>
        <taxon>Fabales</taxon>
        <taxon>Fabaceae</taxon>
        <taxon>Papilionoideae</taxon>
        <taxon>50 kb inversion clade</taxon>
        <taxon>NPAAA clade</taxon>
        <taxon>indigoferoid/millettioid clade</taxon>
        <taxon>Phaseoleae</taxon>
        <taxon>Vigna</taxon>
    </lineage>
</organism>
<proteinExistence type="predicted"/>
<dbReference type="EMBL" id="CM003378">
    <property type="protein sequence ID" value="KOM49668.1"/>
    <property type="molecule type" value="Genomic_DNA"/>
</dbReference>
<sequence length="265" mass="29742">MIASLLCTPGHNYILGVNGTPVRILRKHLTSLAQMWSAFSYSNLSPTTHTSDINLERSYLIYGIITGMDIDIGAHISLELSNIADAANVSLGFPALITALCKARGVTSDTPVLLPLQPPIDGRFIRKNCFNRSHEQPPPEPTQTQHVGPSRPPRGTPNLYTNPSFQDAMMYMYAQNDALRRGQMCLMDNMHRLSLGIPDFPDDSVMTATQFEEHVPWPEDRPTFVRGRENQAPPQQPDEAEADQQGHVEEQQRQPSPWRLWPHQP</sequence>
<reference evidence="4" key="1">
    <citation type="journal article" date="2015" name="Proc. Natl. Acad. Sci. U.S.A.">
        <title>Genome sequencing of adzuki bean (Vigna angularis) provides insight into high starch and low fat accumulation and domestication.</title>
        <authorList>
            <person name="Yang K."/>
            <person name="Tian Z."/>
            <person name="Chen C."/>
            <person name="Luo L."/>
            <person name="Zhao B."/>
            <person name="Wang Z."/>
            <person name="Yu L."/>
            <person name="Li Y."/>
            <person name="Sun Y."/>
            <person name="Li W."/>
            <person name="Chen Y."/>
            <person name="Li Y."/>
            <person name="Zhang Y."/>
            <person name="Ai D."/>
            <person name="Zhao J."/>
            <person name="Shang C."/>
            <person name="Ma Y."/>
            <person name="Wu B."/>
            <person name="Wang M."/>
            <person name="Gao L."/>
            <person name="Sun D."/>
            <person name="Zhang P."/>
            <person name="Guo F."/>
            <person name="Wang W."/>
            <person name="Li Y."/>
            <person name="Wang J."/>
            <person name="Varshney R.K."/>
            <person name="Wang J."/>
            <person name="Ling H.Q."/>
            <person name="Wan P."/>
        </authorList>
    </citation>
    <scope>NUCLEOTIDE SEQUENCE</scope>
    <source>
        <strain evidence="4">cv. Jingnong 6</strain>
    </source>
</reference>
<dbReference type="InterPro" id="IPR046796">
    <property type="entry name" value="Transposase_32_dom"/>
</dbReference>
<dbReference type="Gramene" id="KOM49668">
    <property type="protein sequence ID" value="KOM49668"/>
    <property type="gene ID" value="LR48_Vigan08g049500"/>
</dbReference>
<dbReference type="AlphaFoldDB" id="A0A0L9V3R7"/>
<evidence type="ECO:0000256" key="1">
    <source>
        <dbReference type="SAM" id="MobiDB-lite"/>
    </source>
</evidence>
<gene>
    <name evidence="3" type="ORF">LR48_Vigan08g049500</name>
</gene>
<dbReference type="OMA" id="THTSDIN"/>